<comment type="caution">
    <text evidence="1">The sequence shown here is derived from an EMBL/GenBank/DDBJ whole genome shotgun (WGS) entry which is preliminary data.</text>
</comment>
<reference evidence="1" key="1">
    <citation type="submission" date="2021-05" db="EMBL/GenBank/DDBJ databases">
        <authorList>
            <person name="Stam R."/>
        </authorList>
    </citation>
    <scope>NUCLEOTIDE SEQUENCE</scope>
    <source>
        <strain evidence="1">CS162</strain>
    </source>
</reference>
<sequence length="434" mass="50510">MELIELPVELLSRVCRFTGRQPSALKNGKYSYENKDFTSLRSTCKEIYARTNFDASIRYGVHELMLELNPSSLALLLHLSKIPAFRNRMAAIHLFHVTKPQPVDDYEWFVSQEDEYSFMRSGEAAYMLAQCFRQLHDADSFIELILPYGRFIIGEQTTVLRALQLSEFPRKVAFVYLWVENSQKPEWGRWAESVSEFRSYIEKAVFLTPQSRRKNVTENRQVGAHIQNMHLNHPNLLQAVAATTDVERLELQGCRGVPELRICHGCEDLFSRHIMTRSYEDLLSLQLSDLYISGSRLRGFLKQARILFWFTAYDTTLTDGSWKSIYQGLRKLPDLLNLQICHNYQKHGPLTPVVAPDACRNGHPKDMFGHYVEHDHVKVVLDAMVTHFHVRPKRRKQKYRGPRYYEVCLFEVPRMVTASRKNSLQRYAGELEGN</sequence>
<gene>
    <name evidence="1" type="ORF">ALTATR162_LOCUS7288</name>
</gene>
<organism evidence="1 2">
    <name type="scientific">Alternaria atra</name>
    <dbReference type="NCBI Taxonomy" id="119953"/>
    <lineage>
        <taxon>Eukaryota</taxon>
        <taxon>Fungi</taxon>
        <taxon>Dikarya</taxon>
        <taxon>Ascomycota</taxon>
        <taxon>Pezizomycotina</taxon>
        <taxon>Dothideomycetes</taxon>
        <taxon>Pleosporomycetidae</taxon>
        <taxon>Pleosporales</taxon>
        <taxon>Pleosporineae</taxon>
        <taxon>Pleosporaceae</taxon>
        <taxon>Alternaria</taxon>
        <taxon>Alternaria sect. Ulocladioides</taxon>
    </lineage>
</organism>
<evidence type="ECO:0000313" key="2">
    <source>
        <dbReference type="Proteomes" id="UP000676310"/>
    </source>
</evidence>
<keyword evidence="2" id="KW-1185">Reference proteome</keyword>
<proteinExistence type="predicted"/>
<accession>A0A8J2I4S0</accession>
<evidence type="ECO:0000313" key="1">
    <source>
        <dbReference type="EMBL" id="CAG5171182.1"/>
    </source>
</evidence>
<name>A0A8J2I4S0_9PLEO</name>
<dbReference type="OrthoDB" id="3665747at2759"/>
<dbReference type="GeneID" id="67019271"/>
<dbReference type="EMBL" id="CAJRGZ010000022">
    <property type="protein sequence ID" value="CAG5171182.1"/>
    <property type="molecule type" value="Genomic_DNA"/>
</dbReference>
<dbReference type="RefSeq" id="XP_043170851.1">
    <property type="nucleotide sequence ID" value="XM_043314916.1"/>
</dbReference>
<dbReference type="Proteomes" id="UP000676310">
    <property type="component" value="Unassembled WGS sequence"/>
</dbReference>
<protein>
    <submittedName>
        <fullName evidence="1">Uncharacterized protein</fullName>
    </submittedName>
</protein>
<dbReference type="AlphaFoldDB" id="A0A8J2I4S0"/>